<name>A0A5C6EIR1_9BACT</name>
<sequence>MRCTGARHKVFTNGDRMGRASVIATVIPTNARRCRLILLRCGSVGNARLPGMPADFALNA</sequence>
<gene>
    <name evidence="1" type="ORF">Poly51_48560</name>
</gene>
<accession>A0A5C6EIR1</accession>
<reference evidence="1 2" key="1">
    <citation type="submission" date="2019-02" db="EMBL/GenBank/DDBJ databases">
        <title>Deep-cultivation of Planctomycetes and their phenomic and genomic characterization uncovers novel biology.</title>
        <authorList>
            <person name="Wiegand S."/>
            <person name="Jogler M."/>
            <person name="Boedeker C."/>
            <person name="Pinto D."/>
            <person name="Vollmers J."/>
            <person name="Rivas-Marin E."/>
            <person name="Kohn T."/>
            <person name="Peeters S.H."/>
            <person name="Heuer A."/>
            <person name="Rast P."/>
            <person name="Oberbeckmann S."/>
            <person name="Bunk B."/>
            <person name="Jeske O."/>
            <person name="Meyerdierks A."/>
            <person name="Storesund J.E."/>
            <person name="Kallscheuer N."/>
            <person name="Luecker S."/>
            <person name="Lage O.M."/>
            <person name="Pohl T."/>
            <person name="Merkel B.J."/>
            <person name="Hornburger P."/>
            <person name="Mueller R.-W."/>
            <person name="Bruemmer F."/>
            <person name="Labrenz M."/>
            <person name="Spormann A.M."/>
            <person name="Op Den Camp H."/>
            <person name="Overmann J."/>
            <person name="Amann R."/>
            <person name="Jetten M.S.M."/>
            <person name="Mascher T."/>
            <person name="Medema M.H."/>
            <person name="Devos D.P."/>
            <person name="Kaster A.-K."/>
            <person name="Ovreas L."/>
            <person name="Rohde M."/>
            <person name="Galperin M.Y."/>
            <person name="Jogler C."/>
        </authorList>
    </citation>
    <scope>NUCLEOTIDE SEQUENCE [LARGE SCALE GENOMIC DNA]</scope>
    <source>
        <strain evidence="1 2">Poly51</strain>
    </source>
</reference>
<dbReference type="AlphaFoldDB" id="A0A5C6EIR1"/>
<evidence type="ECO:0000313" key="1">
    <source>
        <dbReference type="EMBL" id="TWU48952.1"/>
    </source>
</evidence>
<dbReference type="EMBL" id="SJPW01000006">
    <property type="protein sequence ID" value="TWU48952.1"/>
    <property type="molecule type" value="Genomic_DNA"/>
</dbReference>
<dbReference type="Proteomes" id="UP000318288">
    <property type="component" value="Unassembled WGS sequence"/>
</dbReference>
<organism evidence="1 2">
    <name type="scientific">Rubripirellula tenax</name>
    <dbReference type="NCBI Taxonomy" id="2528015"/>
    <lineage>
        <taxon>Bacteria</taxon>
        <taxon>Pseudomonadati</taxon>
        <taxon>Planctomycetota</taxon>
        <taxon>Planctomycetia</taxon>
        <taxon>Pirellulales</taxon>
        <taxon>Pirellulaceae</taxon>
        <taxon>Rubripirellula</taxon>
    </lineage>
</organism>
<evidence type="ECO:0000313" key="2">
    <source>
        <dbReference type="Proteomes" id="UP000318288"/>
    </source>
</evidence>
<protein>
    <submittedName>
        <fullName evidence="1">Uncharacterized protein</fullName>
    </submittedName>
</protein>
<proteinExistence type="predicted"/>
<comment type="caution">
    <text evidence="1">The sequence shown here is derived from an EMBL/GenBank/DDBJ whole genome shotgun (WGS) entry which is preliminary data.</text>
</comment>
<keyword evidence="2" id="KW-1185">Reference proteome</keyword>